<dbReference type="AlphaFoldDB" id="A0A6J4JQM3"/>
<reference evidence="2" key="1">
    <citation type="submission" date="2020-02" db="EMBL/GenBank/DDBJ databases">
        <authorList>
            <person name="Meier V. D."/>
        </authorList>
    </citation>
    <scope>NUCLEOTIDE SEQUENCE</scope>
    <source>
        <strain evidence="2">AVDCRST_MAG08</strain>
    </source>
</reference>
<proteinExistence type="predicted"/>
<name>A0A6J4JQM3_9PROT</name>
<protein>
    <submittedName>
        <fullName evidence="2">Uncharacterized protein</fullName>
    </submittedName>
</protein>
<sequence length="83" mass="8457">MEEDGPLLGIAPADGPTGAARRAARGRHRDFSGPSTGFDDARVSDGFGGSGGLGSHTVPLIISSHLTRTPPPTAGVGRRAPRR</sequence>
<feature type="region of interest" description="Disordered" evidence="1">
    <location>
        <begin position="1"/>
        <end position="44"/>
    </location>
</feature>
<accession>A0A6J4JQM3</accession>
<feature type="region of interest" description="Disordered" evidence="1">
    <location>
        <begin position="62"/>
        <end position="83"/>
    </location>
</feature>
<gene>
    <name evidence="2" type="ORF">AVDCRST_MAG08-4087</name>
</gene>
<dbReference type="EMBL" id="CADCTG010000321">
    <property type="protein sequence ID" value="CAA9284982.1"/>
    <property type="molecule type" value="Genomic_DNA"/>
</dbReference>
<organism evidence="2">
    <name type="scientific">uncultured Acetobacteraceae bacterium</name>
    <dbReference type="NCBI Taxonomy" id="169975"/>
    <lineage>
        <taxon>Bacteria</taxon>
        <taxon>Pseudomonadati</taxon>
        <taxon>Pseudomonadota</taxon>
        <taxon>Alphaproteobacteria</taxon>
        <taxon>Acetobacterales</taxon>
        <taxon>Acetobacteraceae</taxon>
        <taxon>environmental samples</taxon>
    </lineage>
</organism>
<evidence type="ECO:0000313" key="2">
    <source>
        <dbReference type="EMBL" id="CAA9284982.1"/>
    </source>
</evidence>
<evidence type="ECO:0000256" key="1">
    <source>
        <dbReference type="SAM" id="MobiDB-lite"/>
    </source>
</evidence>